<comment type="caution">
    <text evidence="2">The sequence shown here is derived from an EMBL/GenBank/DDBJ whole genome shotgun (WGS) entry which is preliminary data.</text>
</comment>
<gene>
    <name evidence="2" type="ORF">F4695_003700</name>
</gene>
<evidence type="ECO:0000256" key="1">
    <source>
        <dbReference type="SAM" id="Phobius"/>
    </source>
</evidence>
<organism evidence="2 3">
    <name type="scientific">Rhizobium soli</name>
    <dbReference type="NCBI Taxonomy" id="424798"/>
    <lineage>
        <taxon>Bacteria</taxon>
        <taxon>Pseudomonadati</taxon>
        <taxon>Pseudomonadota</taxon>
        <taxon>Alphaproteobacteria</taxon>
        <taxon>Hyphomicrobiales</taxon>
        <taxon>Rhizobiaceae</taxon>
        <taxon>Rhizobium/Agrobacterium group</taxon>
        <taxon>Rhizobium</taxon>
    </lineage>
</organism>
<dbReference type="Proteomes" id="UP000585437">
    <property type="component" value="Unassembled WGS sequence"/>
</dbReference>
<evidence type="ECO:0000313" key="3">
    <source>
        <dbReference type="Proteomes" id="UP000585437"/>
    </source>
</evidence>
<dbReference type="AlphaFoldDB" id="A0A7X0JP98"/>
<sequence length="162" mass="18017">MRSYLVLTPKNGPDREHRSTIIMTDGFSWPAFLLSWIWLFWHRMWIAGAIALAIQIGSGVLSTMPGFAIGGWLLGFAMNLIVALEGRHLYSQSLQRRGYTLETVVFAQDRSTAEEMYFSNLPQPEPKAMPSLSEWAPQTNTPFPAAAGWQSSGAGLFDHGGR</sequence>
<dbReference type="EMBL" id="JACHBU010000008">
    <property type="protein sequence ID" value="MBB6510311.1"/>
    <property type="molecule type" value="Genomic_DNA"/>
</dbReference>
<accession>A0A7X0JP98</accession>
<keyword evidence="1" id="KW-0472">Membrane</keyword>
<dbReference type="InterPro" id="IPR024399">
    <property type="entry name" value="DUF2628"/>
</dbReference>
<keyword evidence="1" id="KW-1133">Transmembrane helix</keyword>
<reference evidence="2 3" key="1">
    <citation type="submission" date="2020-08" db="EMBL/GenBank/DDBJ databases">
        <title>The Agave Microbiome: Exploring the role of microbial communities in plant adaptations to desert environments.</title>
        <authorList>
            <person name="Partida-Martinez L.P."/>
        </authorList>
    </citation>
    <scope>NUCLEOTIDE SEQUENCE [LARGE SCALE GENOMIC DNA]</scope>
    <source>
        <strain evidence="2 3">AS3.12</strain>
    </source>
</reference>
<evidence type="ECO:0008006" key="4">
    <source>
        <dbReference type="Google" id="ProtNLM"/>
    </source>
</evidence>
<dbReference type="RefSeq" id="WP_184655545.1">
    <property type="nucleotide sequence ID" value="NZ_JACHBU010000008.1"/>
</dbReference>
<dbReference type="Pfam" id="PF10947">
    <property type="entry name" value="DUF2628"/>
    <property type="match status" value="1"/>
</dbReference>
<feature type="transmembrane region" description="Helical" evidence="1">
    <location>
        <begin position="44"/>
        <end position="61"/>
    </location>
</feature>
<evidence type="ECO:0000313" key="2">
    <source>
        <dbReference type="EMBL" id="MBB6510311.1"/>
    </source>
</evidence>
<feature type="transmembrane region" description="Helical" evidence="1">
    <location>
        <begin position="20"/>
        <end position="39"/>
    </location>
</feature>
<proteinExistence type="predicted"/>
<name>A0A7X0JP98_9HYPH</name>
<keyword evidence="3" id="KW-1185">Reference proteome</keyword>
<protein>
    <recommendedName>
        <fullName evidence="4">DUF2628 domain-containing protein</fullName>
    </recommendedName>
</protein>
<keyword evidence="1" id="KW-0812">Transmembrane</keyword>